<dbReference type="OMA" id="MEIAYAN"/>
<dbReference type="Pfam" id="PF05015">
    <property type="entry name" value="HigB-like_toxin"/>
    <property type="match status" value="1"/>
</dbReference>
<reference evidence="1 2" key="1">
    <citation type="submission" date="2019-07" db="EMBL/GenBank/DDBJ databases">
        <title>Genome sequence of Acholeplasma laidlawii strain with increased resistance to erythromycin.</title>
        <authorList>
            <person name="Medvedeva E.S."/>
            <person name="Baranova N.B."/>
            <person name="Siniagina M.N."/>
            <person name="Mouzykantov A."/>
            <person name="Chernova O.A."/>
            <person name="Chernov V.M."/>
        </authorList>
    </citation>
    <scope>NUCLEOTIDE SEQUENCE [LARGE SCALE GENOMIC DNA]</scope>
    <source>
        <strain evidence="1 2">PG8REry</strain>
    </source>
</reference>
<dbReference type="Gene3D" id="3.30.2310.20">
    <property type="entry name" value="RelE-like"/>
    <property type="match status" value="1"/>
</dbReference>
<gene>
    <name evidence="1" type="ORF">FNV44_00235</name>
</gene>
<proteinExistence type="predicted"/>
<sequence length="103" mass="12054">MIINFNTNKLAKILTNDRLIKKYYAPLYSNLISRLTELRAVRNLSLISHNPPPRKHKLTGKYEGCWSIDLSRNYRLIFTVPDESKLDENDIDEILILDIVDTH</sequence>
<dbReference type="InterPro" id="IPR007711">
    <property type="entry name" value="HigB-1"/>
</dbReference>
<dbReference type="GeneID" id="99574056"/>
<dbReference type="EMBL" id="VKID01000001">
    <property type="protein sequence ID" value="TRX99501.1"/>
    <property type="molecule type" value="Genomic_DNA"/>
</dbReference>
<evidence type="ECO:0000313" key="2">
    <source>
        <dbReference type="Proteomes" id="UP000315938"/>
    </source>
</evidence>
<protein>
    <submittedName>
        <fullName evidence="1">Plasmid maintenance system killer protein</fullName>
    </submittedName>
</protein>
<name>A0A553IH29_ACHLA</name>
<organism evidence="1 2">
    <name type="scientific">Acholeplasma laidlawii</name>
    <dbReference type="NCBI Taxonomy" id="2148"/>
    <lineage>
        <taxon>Bacteria</taxon>
        <taxon>Bacillati</taxon>
        <taxon>Mycoplasmatota</taxon>
        <taxon>Mollicutes</taxon>
        <taxon>Acholeplasmatales</taxon>
        <taxon>Acholeplasmataceae</taxon>
        <taxon>Acholeplasma</taxon>
    </lineage>
</organism>
<dbReference type="SUPFAM" id="SSF143011">
    <property type="entry name" value="RelE-like"/>
    <property type="match status" value="1"/>
</dbReference>
<dbReference type="Proteomes" id="UP000315938">
    <property type="component" value="Unassembled WGS sequence"/>
</dbReference>
<dbReference type="InterPro" id="IPR035093">
    <property type="entry name" value="RelE/ParE_toxin_dom_sf"/>
</dbReference>
<dbReference type="AlphaFoldDB" id="A0A553IH29"/>
<accession>A0A553IH29</accession>
<dbReference type="RefSeq" id="WP_012243014.1">
    <property type="nucleotide sequence ID" value="NZ_JACAOE010000001.1"/>
</dbReference>
<evidence type="ECO:0000313" key="1">
    <source>
        <dbReference type="EMBL" id="TRX99501.1"/>
    </source>
</evidence>
<comment type="caution">
    <text evidence="1">The sequence shown here is derived from an EMBL/GenBank/DDBJ whole genome shotgun (WGS) entry which is preliminary data.</text>
</comment>